<dbReference type="PROSITE" id="PS50885">
    <property type="entry name" value="HAMP"/>
    <property type="match status" value="1"/>
</dbReference>
<dbReference type="InterPro" id="IPR001054">
    <property type="entry name" value="A/G_cyclase"/>
</dbReference>
<dbReference type="Gene3D" id="6.10.340.10">
    <property type="match status" value="1"/>
</dbReference>
<dbReference type="Proteomes" id="UP000000939">
    <property type="component" value="Chromosome"/>
</dbReference>
<dbReference type="Pfam" id="PF00211">
    <property type="entry name" value="Guanylate_cyc"/>
    <property type="match status" value="1"/>
</dbReference>
<feature type="domain" description="HAMP" evidence="4">
    <location>
        <begin position="306"/>
        <end position="358"/>
    </location>
</feature>
<keyword evidence="2" id="KW-0472">Membrane</keyword>
<dbReference type="AlphaFoldDB" id="D5V445"/>
<dbReference type="InterPro" id="IPR003660">
    <property type="entry name" value="HAMP_dom"/>
</dbReference>
<dbReference type="CDD" id="cd07302">
    <property type="entry name" value="CHD"/>
    <property type="match status" value="1"/>
</dbReference>
<sequence precursor="true">MNIRKKVIFSFVILILFIISISSLSLITTYHMKENASFAKEVSKLINIQEDMNELINLATLESSLKNLDKIKENFNSFEKKFELLKHEILKKNKKDFIDNIIHNIRQNDEVKSHLDKLFENEHTIELIFDEVYNFQKKHVFHQNMFKKVYPKEDEARNKLQKLIKETKSLTLVQEFGDLKYYSKETLYQHKDKERYEKWISSIDKIILELLKKDEKELFDLFTNYKKTVQKVGKIVLDINNIEKQEKVLVNVLISILKENKQVSVSIERKIEEITDQFLSNLSTLEFTLVASIVFITFVLTLYITSRLTIILKKLKNGVQKLKNGDYDANISIQEDKEFNEIAKTFNNMSQNIKENQNTLEQRIKSRTNELQTALINIQEQKDTLENLSNKLSKYLSPQIFESIFSGKQDVQLESKRKYLTVFFSDIQGFTDLTDSVETETLTQLLNEYLDIMSSIVIKHGGTIDKYIGDSIMVFFGDPLSNGKTKDAISCINMAIEMREAMGELRIKWQKDGISKPVHIRMGINSGYCTVGNFGSKNRLDYTIIGGVVNLASRLESNANPDEILISSETYMFIKDSIKCTKREELNVKGISHPIQTYEVLSSSSNSTIIEEQNGFNLILDLNEINKSSVISTLKNTILSIEKNS</sequence>
<dbReference type="GO" id="GO:0035556">
    <property type="term" value="P:intracellular signal transduction"/>
    <property type="evidence" value="ECO:0007669"/>
    <property type="project" value="InterPro"/>
</dbReference>
<dbReference type="KEGG" id="ant:Arnit_0111"/>
<dbReference type="eggNOG" id="COG3850">
    <property type="taxonomic scope" value="Bacteria"/>
</dbReference>
<dbReference type="EMBL" id="CP001999">
    <property type="protein sequence ID" value="ADG91778.1"/>
    <property type="molecule type" value="Genomic_DNA"/>
</dbReference>
<dbReference type="SMART" id="SM00044">
    <property type="entry name" value="CYCc"/>
    <property type="match status" value="1"/>
</dbReference>
<dbReference type="RefSeq" id="WP_013133923.1">
    <property type="nucleotide sequence ID" value="NC_014166.1"/>
</dbReference>
<evidence type="ECO:0000259" key="4">
    <source>
        <dbReference type="PROSITE" id="PS50885"/>
    </source>
</evidence>
<accession>D5V445</accession>
<name>D5V445_ARCNC</name>
<reference evidence="5 6" key="1">
    <citation type="journal article" date="2010" name="Stand. Genomic Sci.">
        <title>Complete genome sequence of Arcobacter nitrofigilis type strain (CI).</title>
        <authorList>
            <person name="Pati A."/>
            <person name="Gronow S."/>
            <person name="Lapidus A."/>
            <person name="Copeland A."/>
            <person name="Glavina Del Rio T."/>
            <person name="Nolan M."/>
            <person name="Lucas S."/>
            <person name="Tice H."/>
            <person name="Cheng J.F."/>
            <person name="Han C."/>
            <person name="Chertkov O."/>
            <person name="Bruce D."/>
            <person name="Tapia R."/>
            <person name="Goodwin L."/>
            <person name="Pitluck S."/>
            <person name="Liolios K."/>
            <person name="Ivanova N."/>
            <person name="Mavromatis K."/>
            <person name="Chen A."/>
            <person name="Palaniappan K."/>
            <person name="Land M."/>
            <person name="Hauser L."/>
            <person name="Chang Y.J."/>
            <person name="Jeffries C.D."/>
            <person name="Detter J.C."/>
            <person name="Rohde M."/>
            <person name="Goker M."/>
            <person name="Bristow J."/>
            <person name="Eisen J.A."/>
            <person name="Markowitz V."/>
            <person name="Hugenholtz P."/>
            <person name="Klenk H.P."/>
            <person name="Kyrpides N.C."/>
        </authorList>
    </citation>
    <scope>NUCLEOTIDE SEQUENCE [LARGE SCALE GENOMIC DNA]</scope>
    <source>
        <strain evidence="6">ATCC 33309 / DSM 7299 / CCUG 15893 / LMG 7604 / NCTC 12251 / CI</strain>
    </source>
</reference>
<dbReference type="STRING" id="572480.Arnit_0111"/>
<dbReference type="InterPro" id="IPR029787">
    <property type="entry name" value="Nucleotide_cyclase"/>
</dbReference>
<keyword evidence="2" id="KW-0812">Transmembrane</keyword>
<dbReference type="GO" id="GO:0016020">
    <property type="term" value="C:membrane"/>
    <property type="evidence" value="ECO:0007669"/>
    <property type="project" value="InterPro"/>
</dbReference>
<dbReference type="Gene3D" id="3.30.70.1230">
    <property type="entry name" value="Nucleotide cyclase"/>
    <property type="match status" value="1"/>
</dbReference>
<feature type="transmembrane region" description="Helical" evidence="2">
    <location>
        <begin position="287"/>
        <end position="306"/>
    </location>
</feature>
<protein>
    <submittedName>
        <fullName evidence="5">Adenylate/guanylate cyclase with integral membrane sensor</fullName>
    </submittedName>
</protein>
<dbReference type="Pfam" id="PF00672">
    <property type="entry name" value="HAMP"/>
    <property type="match status" value="1"/>
</dbReference>
<dbReference type="PANTHER" id="PTHR43081">
    <property type="entry name" value="ADENYLATE CYCLASE, TERMINAL-DIFFERENTIATION SPECIFIC-RELATED"/>
    <property type="match status" value="1"/>
</dbReference>
<proteinExistence type="predicted"/>
<dbReference type="SUPFAM" id="SSF55073">
    <property type="entry name" value="Nucleotide cyclase"/>
    <property type="match status" value="1"/>
</dbReference>
<dbReference type="InterPro" id="IPR050697">
    <property type="entry name" value="Adenylyl/Guanylyl_Cyclase_3/4"/>
</dbReference>
<keyword evidence="6" id="KW-1185">Reference proteome</keyword>
<evidence type="ECO:0000313" key="6">
    <source>
        <dbReference type="Proteomes" id="UP000000939"/>
    </source>
</evidence>
<evidence type="ECO:0000313" key="5">
    <source>
        <dbReference type="EMBL" id="ADG91778.1"/>
    </source>
</evidence>
<gene>
    <name evidence="5" type="ordered locus">Arnit_0111</name>
</gene>
<keyword evidence="1" id="KW-0175">Coiled coil</keyword>
<feature type="coiled-coil region" evidence="1">
    <location>
        <begin position="61"/>
        <end position="88"/>
    </location>
</feature>
<dbReference type="HOGENOM" id="CLU_424330_0_0_7"/>
<dbReference type="SUPFAM" id="SSF158472">
    <property type="entry name" value="HAMP domain-like"/>
    <property type="match status" value="1"/>
</dbReference>
<dbReference type="GO" id="GO:0006171">
    <property type="term" value="P:cAMP biosynthetic process"/>
    <property type="evidence" value="ECO:0007669"/>
    <property type="project" value="TreeGrafter"/>
</dbReference>
<organism evidence="5 6">
    <name type="scientific">Arcobacter nitrofigilis (strain ATCC 33309 / DSM 7299 / CCUG 15893 / LMG 7604 / NCTC 12251 / CI)</name>
    <name type="common">Campylobacter nitrofigilis</name>
    <dbReference type="NCBI Taxonomy" id="572480"/>
    <lineage>
        <taxon>Bacteria</taxon>
        <taxon>Pseudomonadati</taxon>
        <taxon>Campylobacterota</taxon>
        <taxon>Epsilonproteobacteria</taxon>
        <taxon>Campylobacterales</taxon>
        <taxon>Arcobacteraceae</taxon>
        <taxon>Arcobacter</taxon>
    </lineage>
</organism>
<feature type="domain" description="Guanylate cyclase" evidence="3">
    <location>
        <begin position="421"/>
        <end position="556"/>
    </location>
</feature>
<feature type="transmembrane region" description="Helical" evidence="2">
    <location>
        <begin position="7"/>
        <end position="27"/>
    </location>
</feature>
<dbReference type="eggNOG" id="COG2114">
    <property type="taxonomic scope" value="Bacteria"/>
</dbReference>
<evidence type="ECO:0000256" key="2">
    <source>
        <dbReference type="SAM" id="Phobius"/>
    </source>
</evidence>
<keyword evidence="2" id="KW-1133">Transmembrane helix</keyword>
<dbReference type="CDD" id="cd06225">
    <property type="entry name" value="HAMP"/>
    <property type="match status" value="1"/>
</dbReference>
<dbReference type="SMART" id="SM00304">
    <property type="entry name" value="HAMP"/>
    <property type="match status" value="1"/>
</dbReference>
<dbReference type="PROSITE" id="PS50125">
    <property type="entry name" value="GUANYLATE_CYCLASE_2"/>
    <property type="match status" value="1"/>
</dbReference>
<evidence type="ECO:0000256" key="1">
    <source>
        <dbReference type="SAM" id="Coils"/>
    </source>
</evidence>
<dbReference type="PANTHER" id="PTHR43081:SF18">
    <property type="entry name" value="BLL7624 PROTEIN"/>
    <property type="match status" value="1"/>
</dbReference>
<dbReference type="GO" id="GO:0004016">
    <property type="term" value="F:adenylate cyclase activity"/>
    <property type="evidence" value="ECO:0007669"/>
    <property type="project" value="UniProtKB-ARBA"/>
</dbReference>
<evidence type="ECO:0000259" key="3">
    <source>
        <dbReference type="PROSITE" id="PS50125"/>
    </source>
</evidence>